<evidence type="ECO:0000313" key="5">
    <source>
        <dbReference type="EMBL" id="KXN73800.1"/>
    </source>
</evidence>
<dbReference type="GO" id="GO:0006281">
    <property type="term" value="P:DNA repair"/>
    <property type="evidence" value="ECO:0007669"/>
    <property type="project" value="TreeGrafter"/>
</dbReference>
<reference evidence="5 6" key="1">
    <citation type="journal article" date="2015" name="Genome Biol. Evol.">
        <title>Phylogenomic analyses indicate that early fungi evolved digesting cell walls of algal ancestors of land plants.</title>
        <authorList>
            <person name="Chang Y."/>
            <person name="Wang S."/>
            <person name="Sekimoto S."/>
            <person name="Aerts A.L."/>
            <person name="Choi C."/>
            <person name="Clum A."/>
            <person name="LaButti K.M."/>
            <person name="Lindquist E.A."/>
            <person name="Yee Ngan C."/>
            <person name="Ohm R.A."/>
            <person name="Salamov A.A."/>
            <person name="Grigoriev I.V."/>
            <person name="Spatafora J.W."/>
            <person name="Berbee M.L."/>
        </authorList>
    </citation>
    <scope>NUCLEOTIDE SEQUENCE [LARGE SCALE GENOMIC DNA]</scope>
    <source>
        <strain evidence="5 6">NRRL 28638</strain>
    </source>
</reference>
<dbReference type="Pfam" id="PF07529">
    <property type="entry name" value="HSA"/>
    <property type="match status" value="1"/>
</dbReference>
<feature type="compositionally biased region" description="Basic residues" evidence="3">
    <location>
        <begin position="116"/>
        <end position="126"/>
    </location>
</feature>
<feature type="domain" description="HSA" evidence="4">
    <location>
        <begin position="181"/>
        <end position="256"/>
    </location>
</feature>
<evidence type="ECO:0000256" key="2">
    <source>
        <dbReference type="ARBA" id="ARBA00023242"/>
    </source>
</evidence>
<dbReference type="EMBL" id="KQ964431">
    <property type="protein sequence ID" value="KXN73800.1"/>
    <property type="molecule type" value="Genomic_DNA"/>
</dbReference>
<dbReference type="GO" id="GO:0003682">
    <property type="term" value="F:chromatin binding"/>
    <property type="evidence" value="ECO:0007669"/>
    <property type="project" value="TreeGrafter"/>
</dbReference>
<feature type="region of interest" description="Disordered" evidence="3">
    <location>
        <begin position="402"/>
        <end position="457"/>
    </location>
</feature>
<dbReference type="STRING" id="796925.A0A137PFQ7"/>
<gene>
    <name evidence="5" type="ORF">CONCODRAFT_3209</name>
</gene>
<organism evidence="5 6">
    <name type="scientific">Conidiobolus coronatus (strain ATCC 28846 / CBS 209.66 / NRRL 28638)</name>
    <name type="common">Delacroixia coronata</name>
    <dbReference type="NCBI Taxonomy" id="796925"/>
    <lineage>
        <taxon>Eukaryota</taxon>
        <taxon>Fungi</taxon>
        <taxon>Fungi incertae sedis</taxon>
        <taxon>Zoopagomycota</taxon>
        <taxon>Entomophthoromycotina</taxon>
        <taxon>Entomophthoromycetes</taxon>
        <taxon>Entomophthorales</taxon>
        <taxon>Ancylistaceae</taxon>
        <taxon>Conidiobolus</taxon>
    </lineage>
</organism>
<feature type="region of interest" description="Disordered" evidence="3">
    <location>
        <begin position="706"/>
        <end position="740"/>
    </location>
</feature>
<dbReference type="InterPro" id="IPR014012">
    <property type="entry name" value="HSA_dom"/>
</dbReference>
<dbReference type="SMART" id="SM00573">
    <property type="entry name" value="HSA"/>
    <property type="match status" value="1"/>
</dbReference>
<feature type="compositionally biased region" description="Polar residues" evidence="3">
    <location>
        <begin position="317"/>
        <end position="337"/>
    </location>
</feature>
<evidence type="ECO:0000256" key="1">
    <source>
        <dbReference type="ARBA" id="ARBA00004123"/>
    </source>
</evidence>
<dbReference type="PANTHER" id="PTHR46459">
    <property type="entry name" value="E1A-BINDING PROTEIN P400-RELATED"/>
    <property type="match status" value="1"/>
</dbReference>
<evidence type="ECO:0000256" key="3">
    <source>
        <dbReference type="SAM" id="MobiDB-lite"/>
    </source>
</evidence>
<dbReference type="PANTHER" id="PTHR46459:SF1">
    <property type="entry name" value="E1A-BINDING PROTEIN P400"/>
    <property type="match status" value="1"/>
</dbReference>
<dbReference type="AlphaFoldDB" id="A0A137PFQ7"/>
<keyword evidence="6" id="KW-1185">Reference proteome</keyword>
<sequence length="972" mass="108523">MISKETLLQRLTLLREELDQVMEFVNNPECLLVDEDEINSELDLAQQNFRKCKKIKLGKNRNIIIQEQDQIDVLPHIPPRVISDYTNELNHASHQTSASSLYPTAHSMLETKLHKLKTKAKKRSLHSSKDPKARPSKNTDNILDLEKASNWKPRTSIQDANMVHSKISQLKTSGNWSLGQKNPYFDPPRPKTHWNYLLDEMELMHVDFTEERKWKKIVAMVLAHEAKRWHELEDKSLICIVPGRKKSKNLPFSVSSHFTPLDYQDHYYMSLYEHDIFDFSNIPTGDIDILSSTDMNIKTESNDSLETTSSNTRQIQAVNTSSVPSSEATPNQGSVNPASIAPPVTLRPAREEKIHNIDLPLYLFNPNPGRDFYKNPVKNDYLFPANPAFIGYPLQEEPIGFDGLLSSSDSEDNRREASPPLSPLTHPFMTTTHIPDLEEPSSSAQLDPKPKPPLPAKRGWDASMDALLLKLVGIFSSNWNLISETINSQAPRNLSKTSSDCASRFNTLSQTAVPHHTKEIYRGNLLKSDIYRKSNILDSSPDKREASFVELIKKYGMRNSKLKAESQPSKNTTLHETHETLEKNSSLHNPMEMSIRKSDIDRQLKAAQQQFQRSSNPIVQAQFFSQLPNVQQPVANGADQIAGNPAQQIPLRVQPNMATGSFVRPVPHIGINHVRPLVLPPRSVPANWPGQPPTNMANPVLSVNSNTATASNPSANSNTSIVQNPATNTVQNPAANPNVPPQPQAMNVPNNAIPINTYPNAAGLARIPMQNRFTPDQLQYMISNNMMPGIRPGVNVTPAHLAAYMSQFGRVNNPLMNTMGQQNPAVNTPSLVNNGNPTTPQQGRPTMAQQINPQAIQLWQLFIAGRLPNPSPAQMAIIQQIQLISQRRLQNEIQALSLQGMRPNMSRATPEVKVPMDRTNLSSMSIQNNGEVKPNVNPANPGAVPMNNLQNSQNINQMNNNGTPNMNVSMFN</sequence>
<name>A0A137PFQ7_CONC2</name>
<feature type="compositionally biased region" description="Low complexity" evidence="3">
    <location>
        <begin position="706"/>
        <end position="737"/>
    </location>
</feature>
<accession>A0A137PFQ7</accession>
<feature type="compositionally biased region" description="Basic and acidic residues" evidence="3">
    <location>
        <begin position="573"/>
        <end position="582"/>
    </location>
</feature>
<dbReference type="OrthoDB" id="5364245at2759"/>
<feature type="region of interest" description="Disordered" evidence="3">
    <location>
        <begin position="317"/>
        <end position="344"/>
    </location>
</feature>
<feature type="region of interest" description="Disordered" evidence="3">
    <location>
        <begin position="560"/>
        <end position="585"/>
    </location>
</feature>
<protein>
    <recommendedName>
        <fullName evidence="4">HSA domain-containing protein</fullName>
    </recommendedName>
</protein>
<dbReference type="Proteomes" id="UP000070444">
    <property type="component" value="Unassembled WGS sequence"/>
</dbReference>
<dbReference type="PROSITE" id="PS51204">
    <property type="entry name" value="HSA"/>
    <property type="match status" value="1"/>
</dbReference>
<keyword evidence="2" id="KW-0539">Nucleus</keyword>
<dbReference type="GO" id="GO:0005634">
    <property type="term" value="C:nucleus"/>
    <property type="evidence" value="ECO:0007669"/>
    <property type="project" value="UniProtKB-SubCell"/>
</dbReference>
<dbReference type="GO" id="GO:0035267">
    <property type="term" value="C:NuA4 histone acetyltransferase complex"/>
    <property type="evidence" value="ECO:0007669"/>
    <property type="project" value="TreeGrafter"/>
</dbReference>
<comment type="subcellular location">
    <subcellularLocation>
        <location evidence="1">Nucleus</location>
    </subcellularLocation>
</comment>
<feature type="region of interest" description="Disordered" evidence="3">
    <location>
        <begin position="116"/>
        <end position="143"/>
    </location>
</feature>
<evidence type="ECO:0000259" key="4">
    <source>
        <dbReference type="PROSITE" id="PS51204"/>
    </source>
</evidence>
<evidence type="ECO:0000313" key="6">
    <source>
        <dbReference type="Proteomes" id="UP000070444"/>
    </source>
</evidence>
<proteinExistence type="predicted"/>